<evidence type="ECO:0008006" key="3">
    <source>
        <dbReference type="Google" id="ProtNLM"/>
    </source>
</evidence>
<reference evidence="1 2" key="1">
    <citation type="journal article" date="2014" name="Vet. Microbiol.">
        <title>A cocktail of in vitro efficient phages is not a guarantee for in vivo therapeutic results against avian colibacillosis.</title>
        <authorList>
            <person name="Tsonos J."/>
            <person name="Oosterik L.H."/>
            <person name="Tuntufye H.N."/>
            <person name="Klumpp J."/>
            <person name="Butaye P."/>
            <person name="De Greve H."/>
            <person name="Hernalsteens J.P."/>
            <person name="Lavigne R."/>
            <person name="Goddeeris B.M."/>
        </authorList>
    </citation>
    <scope>NUCLEOTIDE SEQUENCE [LARGE SCALE GENOMIC DNA]</scope>
</reference>
<dbReference type="GeneID" id="20283797"/>
<dbReference type="OrthoDB" id="19585at10239"/>
<evidence type="ECO:0000313" key="1">
    <source>
        <dbReference type="EMBL" id="AGV99302.1"/>
    </source>
</evidence>
<organism evidence="1 2">
    <name type="scientific">Escherichia phage vB_EcoP_PhAPEC5</name>
    <dbReference type="NCBI Taxonomy" id="1395983"/>
    <lineage>
        <taxon>Viruses</taxon>
        <taxon>Duplodnaviria</taxon>
        <taxon>Heunggongvirae</taxon>
        <taxon>Uroviricota</taxon>
        <taxon>Caudoviricetes</taxon>
        <taxon>Schitoviridae</taxon>
        <taxon>Enquatrovirinae</taxon>
        <taxon>Gamaleyavirus</taxon>
        <taxon>Gamaleyavirus APEC5</taxon>
    </lineage>
</organism>
<gene>
    <name evidence="1" type="ORF">PhAPEC5_20</name>
</gene>
<sequence length="108" mass="11598">MKTLIAVAVVALSVMSFGAQASSRATLLEAAADYKANNTNFVNQGYFMGMVTMGVEAGKNCVPDDMKLGHIFDRVASIILYDRKVNAMKVPSDMVLLAIDTAYPCVKS</sequence>
<dbReference type="KEGG" id="vg:20283797"/>
<dbReference type="Proteomes" id="UP000027383">
    <property type="component" value="Segment"/>
</dbReference>
<dbReference type="RefSeq" id="YP_009055528.1">
    <property type="nucleotide sequence ID" value="NC_024786.1"/>
</dbReference>
<name>A0A067Y185_9CAUD</name>
<evidence type="ECO:0000313" key="2">
    <source>
        <dbReference type="Proteomes" id="UP000027383"/>
    </source>
</evidence>
<keyword evidence="2" id="KW-1185">Reference proteome</keyword>
<proteinExistence type="predicted"/>
<accession>A0A067Y185</accession>
<protein>
    <recommendedName>
        <fullName evidence="3">Rap1a immunity protein domain-containing protein</fullName>
    </recommendedName>
</protein>
<dbReference type="EMBL" id="KF192075">
    <property type="protein sequence ID" value="AGV99302.1"/>
    <property type="molecule type" value="Genomic_DNA"/>
</dbReference>